<dbReference type="PANTHER" id="PTHR13924">
    <property type="entry name" value="TRANSFORMING ACIDIC COILED-COIL CONTAINING PROTEIN 1/2"/>
    <property type="match status" value="1"/>
</dbReference>
<feature type="region of interest" description="Disordered" evidence="2">
    <location>
        <begin position="352"/>
        <end position="385"/>
    </location>
</feature>
<keyword evidence="1" id="KW-0175">Coiled coil</keyword>
<keyword evidence="3" id="KW-1185">Reference proteome</keyword>
<feature type="compositionally biased region" description="Polar residues" evidence="2">
    <location>
        <begin position="42"/>
        <end position="52"/>
    </location>
</feature>
<evidence type="ECO:0000256" key="2">
    <source>
        <dbReference type="SAM" id="MobiDB-lite"/>
    </source>
</evidence>
<feature type="compositionally biased region" description="Low complexity" evidence="2">
    <location>
        <begin position="531"/>
        <end position="549"/>
    </location>
</feature>
<feature type="region of interest" description="Disordered" evidence="2">
    <location>
        <begin position="503"/>
        <end position="567"/>
    </location>
</feature>
<feature type="compositionally biased region" description="Polar residues" evidence="2">
    <location>
        <begin position="791"/>
        <end position="801"/>
    </location>
</feature>
<name>A0A6P8AWR9_PYRGI</name>
<feature type="compositionally biased region" description="Low complexity" evidence="2">
    <location>
        <begin position="182"/>
        <end position="193"/>
    </location>
</feature>
<dbReference type="InterPro" id="IPR039915">
    <property type="entry name" value="TACC"/>
</dbReference>
<dbReference type="AlphaFoldDB" id="A0A6P8AWR9"/>
<dbReference type="GO" id="GO:0005737">
    <property type="term" value="C:cytoplasm"/>
    <property type="evidence" value="ECO:0007669"/>
    <property type="project" value="TreeGrafter"/>
</dbReference>
<evidence type="ECO:0000313" key="4">
    <source>
        <dbReference type="RefSeq" id="XP_030979314.1"/>
    </source>
</evidence>
<feature type="compositionally biased region" description="Basic and acidic residues" evidence="2">
    <location>
        <begin position="194"/>
        <end position="208"/>
    </location>
</feature>
<evidence type="ECO:0000313" key="3">
    <source>
        <dbReference type="Proteomes" id="UP000515153"/>
    </source>
</evidence>
<dbReference type="GeneID" id="41963518"/>
<dbReference type="KEGG" id="pgri:PgNI_08615"/>
<feature type="compositionally biased region" description="Low complexity" evidence="2">
    <location>
        <begin position="713"/>
        <end position="733"/>
    </location>
</feature>
<feature type="compositionally biased region" description="Basic and acidic residues" evidence="2">
    <location>
        <begin position="503"/>
        <end position="519"/>
    </location>
</feature>
<accession>A0A6P8AWR9</accession>
<dbReference type="RefSeq" id="XP_030979314.1">
    <property type="nucleotide sequence ID" value="XM_031128610.1"/>
</dbReference>
<protein>
    <recommendedName>
        <fullName evidence="5">Kinetoplast-associated protein KAP</fullName>
    </recommendedName>
</protein>
<feature type="coiled-coil region" evidence="1">
    <location>
        <begin position="599"/>
        <end position="626"/>
    </location>
</feature>
<dbReference type="InterPro" id="IPR024312">
    <property type="entry name" value="TACC_fungi"/>
</dbReference>
<feature type="compositionally biased region" description="Low complexity" evidence="2">
    <location>
        <begin position="316"/>
        <end position="330"/>
    </location>
</feature>
<sequence length="825" mass="88894">MADSTTPLETTHPLTLSHVATLNAATITTATGNRPVIKRDSSSSTTMTSVYGQGSCLDPDASEGDSSPFLDTSAGRLGQDHQQENVSPSKPPKPRPMSRIISGGELSPLKILQDRPTAPASQTTEGNQPPANGDMAPPASAAPTTVRSPRKPSWPDRRFPVRISSPKTNGANTASPPPHAPSPLASPRAASPRAVHERHMSLDNVMREDPGLQKAIAILEDDTTEMGESEEDADDLTLGFDDKGRAGLSINGGSDRGSQVGVAADESVGPDDTMLSTFSTFSAVPNMTMFAKIGHTPSKHADLGVPTPRASRDGGRPSSPSYGSYGSRPSHYSDTRDTTNLLLEFTEQLRFSQAQQAQAQGRISPSRTTPNMSHGGSTTVSATPNRKSMVNLLDFDIPPMPTPRSVPTITPRELESLKSNFLSEISSLKASLSGKEAEAMSLKVAVGDAEKRVGACMEQLREEETMREQIQAERDDWERRGREMEAVLRKVKEEIVMGQRERDELEAKLDESEKRREMAETMAQEAESKVAAMRAGKAAEAAMGGADRASSSSPAGPNGEKALTPRDVEMAVEKVARELHALYKGKHTEKITALKKSYERRWERRVRELEEKIDDLSRENEDIRAGRHATMTRIDPAAAALEEERKAKAAHDSAQITELHAEVEKLEAVIRTVQMDNDDMRKLLEQERVEKGELVQLAEEMMNMQQSFIGSNATPAPKAPTTARKQAPAAAPQQAPPTPSRGAATPGRPLSRIQAPETVRAGANPNRISGLRAPGSIAAPKSRIGGPGGQYQRNKSPTLSGPQGGPRSGIMSSIEKMGSYKGRLE</sequence>
<dbReference type="Pfam" id="PF12709">
    <property type="entry name" value="Fungal_TACC"/>
    <property type="match status" value="1"/>
</dbReference>
<evidence type="ECO:0008006" key="5">
    <source>
        <dbReference type="Google" id="ProtNLM"/>
    </source>
</evidence>
<dbReference type="OrthoDB" id="5367584at2759"/>
<gene>
    <name evidence="4" type="ORF">PgNI_08615</name>
</gene>
<dbReference type="Proteomes" id="UP000515153">
    <property type="component" value="Chromosome V"/>
</dbReference>
<organism evidence="3 4">
    <name type="scientific">Pyricularia grisea</name>
    <name type="common">Crabgrass-specific blast fungus</name>
    <name type="synonym">Magnaporthe grisea</name>
    <dbReference type="NCBI Taxonomy" id="148305"/>
    <lineage>
        <taxon>Eukaryota</taxon>
        <taxon>Fungi</taxon>
        <taxon>Dikarya</taxon>
        <taxon>Ascomycota</taxon>
        <taxon>Pezizomycotina</taxon>
        <taxon>Sordariomycetes</taxon>
        <taxon>Sordariomycetidae</taxon>
        <taxon>Magnaporthales</taxon>
        <taxon>Pyriculariaceae</taxon>
        <taxon>Pyricularia</taxon>
    </lineage>
</organism>
<reference evidence="4" key="2">
    <citation type="submission" date="2019-10" db="EMBL/GenBank/DDBJ databases">
        <authorList>
            <consortium name="NCBI Genome Project"/>
        </authorList>
    </citation>
    <scope>NUCLEOTIDE SEQUENCE</scope>
    <source>
        <strain evidence="4">NI907</strain>
    </source>
</reference>
<proteinExistence type="predicted"/>
<dbReference type="PANTHER" id="PTHR13924:SF10">
    <property type="entry name" value="TRANSFORMING ACIDIC COILED-COIL PROTEIN, ISOFORM K"/>
    <property type="match status" value="1"/>
</dbReference>
<evidence type="ECO:0000256" key="1">
    <source>
        <dbReference type="SAM" id="Coils"/>
    </source>
</evidence>
<dbReference type="SUPFAM" id="SSF57997">
    <property type="entry name" value="Tropomyosin"/>
    <property type="match status" value="1"/>
</dbReference>
<reference evidence="4" key="3">
    <citation type="submission" date="2025-08" db="UniProtKB">
        <authorList>
            <consortium name="RefSeq"/>
        </authorList>
    </citation>
    <scope>IDENTIFICATION</scope>
    <source>
        <strain evidence="4">NI907</strain>
    </source>
</reference>
<feature type="compositionally biased region" description="Polar residues" evidence="2">
    <location>
        <begin position="119"/>
        <end position="130"/>
    </location>
</feature>
<feature type="region of interest" description="Disordered" evidence="2">
    <location>
        <begin position="297"/>
        <end position="335"/>
    </location>
</feature>
<feature type="region of interest" description="Disordered" evidence="2">
    <location>
        <begin position="33"/>
        <end position="208"/>
    </location>
</feature>
<reference evidence="3 4" key="1">
    <citation type="journal article" date="2019" name="Mol. Biol. Evol.">
        <title>Blast fungal genomes show frequent chromosomal changes, gene gains and losses, and effector gene turnover.</title>
        <authorList>
            <person name="Gomez Luciano L.B."/>
            <person name="Jason Tsai I."/>
            <person name="Chuma I."/>
            <person name="Tosa Y."/>
            <person name="Chen Y.H."/>
            <person name="Li J.Y."/>
            <person name="Li M.Y."/>
            <person name="Jade Lu M.Y."/>
            <person name="Nakayashiki H."/>
            <person name="Li W.H."/>
        </authorList>
    </citation>
    <scope>NUCLEOTIDE SEQUENCE [LARGE SCALE GENOMIC DNA]</scope>
    <source>
        <strain evidence="3 4">NI907</strain>
    </source>
</reference>
<feature type="region of interest" description="Disordered" evidence="2">
    <location>
        <begin position="710"/>
        <end position="825"/>
    </location>
</feature>
<dbReference type="GO" id="GO:0007052">
    <property type="term" value="P:mitotic spindle organization"/>
    <property type="evidence" value="ECO:0007669"/>
    <property type="project" value="InterPro"/>
</dbReference>